<proteinExistence type="predicted"/>
<dbReference type="Proteomes" id="UP000237105">
    <property type="component" value="Unassembled WGS sequence"/>
</dbReference>
<evidence type="ECO:0000256" key="1">
    <source>
        <dbReference type="SAM" id="MobiDB-lite"/>
    </source>
</evidence>
<dbReference type="AlphaFoldDB" id="A0A2P5ARR6"/>
<gene>
    <name evidence="2" type="ORF">PanWU01x14_306310</name>
</gene>
<accession>A0A2P5ARR6</accession>
<dbReference type="OrthoDB" id="4062651at2759"/>
<sequence>MLQKKYLDEDMRNKSEEVNNHKKRPSMSSVVKVLEGVMEVEPNISYTFHHAEGSASVANDHITVHHRRRFFLLQDEIRHD</sequence>
<evidence type="ECO:0000313" key="2">
    <source>
        <dbReference type="EMBL" id="PON39240.1"/>
    </source>
</evidence>
<reference evidence="3" key="1">
    <citation type="submission" date="2016-06" db="EMBL/GenBank/DDBJ databases">
        <title>Parallel loss of symbiosis genes in relatives of nitrogen-fixing non-legume Parasponia.</title>
        <authorList>
            <person name="Van Velzen R."/>
            <person name="Holmer R."/>
            <person name="Bu F."/>
            <person name="Rutten L."/>
            <person name="Van Zeijl A."/>
            <person name="Liu W."/>
            <person name="Santuari L."/>
            <person name="Cao Q."/>
            <person name="Sharma T."/>
            <person name="Shen D."/>
            <person name="Roswanjaya Y."/>
            <person name="Wardhani T."/>
            <person name="Kalhor M.S."/>
            <person name="Jansen J."/>
            <person name="Van den Hoogen J."/>
            <person name="Gungor B."/>
            <person name="Hartog M."/>
            <person name="Hontelez J."/>
            <person name="Verver J."/>
            <person name="Yang W.-C."/>
            <person name="Schijlen E."/>
            <person name="Repin R."/>
            <person name="Schilthuizen M."/>
            <person name="Schranz E."/>
            <person name="Heidstra R."/>
            <person name="Miyata K."/>
            <person name="Fedorova E."/>
            <person name="Kohlen W."/>
            <person name="Bisseling T."/>
            <person name="Smit S."/>
            <person name="Geurts R."/>
        </authorList>
    </citation>
    <scope>NUCLEOTIDE SEQUENCE [LARGE SCALE GENOMIC DNA]</scope>
    <source>
        <strain evidence="3">cv. WU1-14</strain>
    </source>
</reference>
<comment type="caution">
    <text evidence="2">The sequence shown here is derived from an EMBL/GenBank/DDBJ whole genome shotgun (WGS) entry which is preliminary data.</text>
</comment>
<keyword evidence="3" id="KW-1185">Reference proteome</keyword>
<name>A0A2P5ARR6_PARAD</name>
<feature type="compositionally biased region" description="Basic and acidic residues" evidence="1">
    <location>
        <begin position="1"/>
        <end position="20"/>
    </location>
</feature>
<protein>
    <submittedName>
        <fullName evidence="2">Uncharacterized protein</fullName>
    </submittedName>
</protein>
<organism evidence="2 3">
    <name type="scientific">Parasponia andersonii</name>
    <name type="common">Sponia andersonii</name>
    <dbReference type="NCBI Taxonomy" id="3476"/>
    <lineage>
        <taxon>Eukaryota</taxon>
        <taxon>Viridiplantae</taxon>
        <taxon>Streptophyta</taxon>
        <taxon>Embryophyta</taxon>
        <taxon>Tracheophyta</taxon>
        <taxon>Spermatophyta</taxon>
        <taxon>Magnoliopsida</taxon>
        <taxon>eudicotyledons</taxon>
        <taxon>Gunneridae</taxon>
        <taxon>Pentapetalae</taxon>
        <taxon>rosids</taxon>
        <taxon>fabids</taxon>
        <taxon>Rosales</taxon>
        <taxon>Cannabaceae</taxon>
        <taxon>Parasponia</taxon>
    </lineage>
</organism>
<evidence type="ECO:0000313" key="3">
    <source>
        <dbReference type="Proteomes" id="UP000237105"/>
    </source>
</evidence>
<dbReference type="EMBL" id="JXTB01000471">
    <property type="protein sequence ID" value="PON39240.1"/>
    <property type="molecule type" value="Genomic_DNA"/>
</dbReference>
<feature type="region of interest" description="Disordered" evidence="1">
    <location>
        <begin position="1"/>
        <end position="27"/>
    </location>
</feature>